<feature type="compositionally biased region" description="Low complexity" evidence="1">
    <location>
        <begin position="14"/>
        <end position="24"/>
    </location>
</feature>
<dbReference type="InterPro" id="IPR051291">
    <property type="entry name" value="CIMAP"/>
</dbReference>
<dbReference type="PANTHER" id="PTHR21580">
    <property type="entry name" value="SHIPPO-1-RELATED"/>
    <property type="match status" value="1"/>
</dbReference>
<protein>
    <submittedName>
        <fullName evidence="2">STPG2 protein</fullName>
    </submittedName>
</protein>
<feature type="compositionally biased region" description="Basic and acidic residues" evidence="1">
    <location>
        <begin position="457"/>
        <end position="467"/>
    </location>
</feature>
<accession>A0A8K0EFM3</accession>
<dbReference type="EMBL" id="OV696700">
    <property type="protein sequence ID" value="CAH1247117.1"/>
    <property type="molecule type" value="Genomic_DNA"/>
</dbReference>
<evidence type="ECO:0000256" key="1">
    <source>
        <dbReference type="SAM" id="MobiDB-lite"/>
    </source>
</evidence>
<dbReference type="AlphaFoldDB" id="A0A8K0EFM3"/>
<dbReference type="InterPro" id="IPR010736">
    <property type="entry name" value="SHIPPO-rpt"/>
</dbReference>
<organism evidence="2 3">
    <name type="scientific">Branchiostoma lanceolatum</name>
    <name type="common">Common lancelet</name>
    <name type="synonym">Amphioxus lanceolatum</name>
    <dbReference type="NCBI Taxonomy" id="7740"/>
    <lineage>
        <taxon>Eukaryota</taxon>
        <taxon>Metazoa</taxon>
        <taxon>Chordata</taxon>
        <taxon>Cephalochordata</taxon>
        <taxon>Leptocardii</taxon>
        <taxon>Amphioxiformes</taxon>
        <taxon>Branchiostomatidae</taxon>
        <taxon>Branchiostoma</taxon>
    </lineage>
</organism>
<dbReference type="Proteomes" id="UP000838412">
    <property type="component" value="Chromosome 15"/>
</dbReference>
<sequence>MYDRAPRSMGYMQPTGTTGAVGPGTYEGPPPTRTKVRSDGYAPFLSMTGRETFLTVQDSVIAAPGPGHYDSRFAQDRVSGGRTLQNKSRRFEEPASTTPGPGSYSLSKKSDWIRTAGAGVPTKEPTHSQAAVAPAGNIMTSRVHYQRKAEAPSIPTPGQAHGYEEAEDGSLRRQDPPSKDRSIGPAYYNPNASPTTATKKYKGVFFGKLASKRMDFGGKDGPGPGEYDAHLSAPATADHVHIPSSAEQRPVFEAKLPRYHEIIVNQEEKRAVPGPGKYEVPGQFDNRPPAISTEGIEVEHPPFLSQAKRFMPDKKVLPGPGTYNDPRHALEGLKRVTGMKRSPFGSTAVRFQPQHHVKRTPGPAAYLSTGMSEDSMRRAYLESTRKGVFGTTAGRTAPIVKKHEGVLPGPAHYQVKHEPTVRYKHQITANFASLTERLTTPQTAMKENPPPGSYEVAKSHLTQDKQRPGVPRTKEGRRKAGSFLSSSTRFAPPRDILMPKADPALPGPGAYNPKPVPQENQLTLLTQKSPRFKQLKQDEVPGPGAYELSPLLQDTILKGTFNATLNNPVTTAYDTASQSETTKQAFLLGTV</sequence>
<keyword evidence="3" id="KW-1185">Reference proteome</keyword>
<dbReference type="OrthoDB" id="406368at2759"/>
<feature type="compositionally biased region" description="Polar residues" evidence="1">
    <location>
        <begin position="95"/>
        <end position="107"/>
    </location>
</feature>
<evidence type="ECO:0000313" key="3">
    <source>
        <dbReference type="Proteomes" id="UP000838412"/>
    </source>
</evidence>
<feature type="region of interest" description="Disordered" evidence="1">
    <location>
        <begin position="145"/>
        <end position="194"/>
    </location>
</feature>
<feature type="region of interest" description="Disordered" evidence="1">
    <location>
        <begin position="78"/>
        <end position="108"/>
    </location>
</feature>
<name>A0A8K0EFM3_BRALA</name>
<dbReference type="Pfam" id="PF07004">
    <property type="entry name" value="SHIPPO-rpt"/>
    <property type="match status" value="4"/>
</dbReference>
<proteinExistence type="predicted"/>
<evidence type="ECO:0000313" key="2">
    <source>
        <dbReference type="EMBL" id="CAH1247117.1"/>
    </source>
</evidence>
<gene>
    <name evidence="2" type="primary">STPG2</name>
    <name evidence="2" type="ORF">BLAG_LOCUS8898</name>
</gene>
<feature type="region of interest" description="Disordered" evidence="1">
    <location>
        <begin position="1"/>
        <end position="39"/>
    </location>
</feature>
<dbReference type="PANTHER" id="PTHR21580:SF60">
    <property type="entry name" value="SPERM-TAIL PG-RICH REPEAT-CONTAINING PROTEIN 2"/>
    <property type="match status" value="1"/>
</dbReference>
<feature type="region of interest" description="Disordered" evidence="1">
    <location>
        <begin position="440"/>
        <end position="518"/>
    </location>
</feature>
<feature type="compositionally biased region" description="Basic and acidic residues" evidence="1">
    <location>
        <begin position="169"/>
        <end position="182"/>
    </location>
</feature>
<reference evidence="2" key="1">
    <citation type="submission" date="2022-01" db="EMBL/GenBank/DDBJ databases">
        <authorList>
            <person name="Braso-Vives M."/>
        </authorList>
    </citation>
    <scope>NUCLEOTIDE SEQUENCE</scope>
</reference>